<comment type="caution">
    <text evidence="2">The sequence shown here is derived from an EMBL/GenBank/DDBJ whole genome shotgun (WGS) entry which is preliminary data.</text>
</comment>
<dbReference type="InterPro" id="IPR024266">
    <property type="entry name" value="DUF3806"/>
</dbReference>
<dbReference type="EMBL" id="VFMO01000001">
    <property type="protein sequence ID" value="TQJ15163.1"/>
    <property type="molecule type" value="Genomic_DNA"/>
</dbReference>
<protein>
    <submittedName>
        <fullName evidence="2">Uncharacterized protein DUF3806</fullName>
    </submittedName>
</protein>
<dbReference type="Pfam" id="PF12713">
    <property type="entry name" value="DUF3806"/>
    <property type="match status" value="1"/>
</dbReference>
<dbReference type="AlphaFoldDB" id="A0A542EIK9"/>
<dbReference type="Proteomes" id="UP000320806">
    <property type="component" value="Unassembled WGS sequence"/>
</dbReference>
<reference evidence="2 3" key="1">
    <citation type="submission" date="2019-06" db="EMBL/GenBank/DDBJ databases">
        <title>Sequencing the genomes of 1000 actinobacteria strains.</title>
        <authorList>
            <person name="Klenk H.-P."/>
        </authorList>
    </citation>
    <scope>NUCLEOTIDE SEQUENCE [LARGE SCALE GENOMIC DNA]</scope>
    <source>
        <strain evidence="2 3">DSM 19828</strain>
    </source>
</reference>
<dbReference type="OrthoDB" id="5142870at2"/>
<dbReference type="RefSeq" id="WP_141928812.1">
    <property type="nucleotide sequence ID" value="NZ_BAABCI010000022.1"/>
</dbReference>
<name>A0A542EIK9_9MICO</name>
<proteinExistence type="predicted"/>
<sequence length="141" mass="15577">MTADSPAPTIEQLDTQSRIVLRGWLGDAARLGIDVESADSIEAAYEKYFDEVLATDEDARTDPTATLTAIGMALGEHLRRTTDADWRIVTDDQGRDLALVSADEASILFPVDPIADNWAAQQRGWLVQFIDVVPQMFQVQQ</sequence>
<gene>
    <name evidence="2" type="ORF">FB459_2693</name>
</gene>
<feature type="domain" description="DUF3806" evidence="1">
    <location>
        <begin position="54"/>
        <end position="123"/>
    </location>
</feature>
<keyword evidence="3" id="KW-1185">Reference proteome</keyword>
<evidence type="ECO:0000259" key="1">
    <source>
        <dbReference type="Pfam" id="PF12713"/>
    </source>
</evidence>
<evidence type="ECO:0000313" key="2">
    <source>
        <dbReference type="EMBL" id="TQJ15163.1"/>
    </source>
</evidence>
<accession>A0A542EIK9</accession>
<evidence type="ECO:0000313" key="3">
    <source>
        <dbReference type="Proteomes" id="UP000320806"/>
    </source>
</evidence>
<organism evidence="2 3">
    <name type="scientific">Yimella lutea</name>
    <dbReference type="NCBI Taxonomy" id="587872"/>
    <lineage>
        <taxon>Bacteria</taxon>
        <taxon>Bacillati</taxon>
        <taxon>Actinomycetota</taxon>
        <taxon>Actinomycetes</taxon>
        <taxon>Micrococcales</taxon>
        <taxon>Dermacoccaceae</taxon>
        <taxon>Yimella</taxon>
    </lineage>
</organism>